<gene>
    <name evidence="1" type="ORF">CTI12_AA048640</name>
</gene>
<reference evidence="1 2" key="1">
    <citation type="journal article" date="2018" name="Mol. Plant">
        <title>The genome of Artemisia annua provides insight into the evolution of Asteraceae family and artemisinin biosynthesis.</title>
        <authorList>
            <person name="Shen Q."/>
            <person name="Zhang L."/>
            <person name="Liao Z."/>
            <person name="Wang S."/>
            <person name="Yan T."/>
            <person name="Shi P."/>
            <person name="Liu M."/>
            <person name="Fu X."/>
            <person name="Pan Q."/>
            <person name="Wang Y."/>
            <person name="Lv Z."/>
            <person name="Lu X."/>
            <person name="Zhang F."/>
            <person name="Jiang W."/>
            <person name="Ma Y."/>
            <person name="Chen M."/>
            <person name="Hao X."/>
            <person name="Li L."/>
            <person name="Tang Y."/>
            <person name="Lv G."/>
            <person name="Zhou Y."/>
            <person name="Sun X."/>
            <person name="Brodelius P.E."/>
            <person name="Rose J.K.C."/>
            <person name="Tang K."/>
        </authorList>
    </citation>
    <scope>NUCLEOTIDE SEQUENCE [LARGE SCALE GENOMIC DNA]</scope>
    <source>
        <strain evidence="2">cv. Huhao1</strain>
        <tissue evidence="1">Leaf</tissue>
    </source>
</reference>
<evidence type="ECO:0000313" key="2">
    <source>
        <dbReference type="Proteomes" id="UP000245207"/>
    </source>
</evidence>
<name>A0A2U1QCF2_ARTAN</name>
<keyword evidence="2" id="KW-1185">Reference proteome</keyword>
<protein>
    <submittedName>
        <fullName evidence="1">Uncharacterized protein</fullName>
    </submittedName>
</protein>
<dbReference type="STRING" id="35608.A0A2U1QCF2"/>
<dbReference type="AlphaFoldDB" id="A0A2U1QCF2"/>
<dbReference type="Proteomes" id="UP000245207">
    <property type="component" value="Unassembled WGS sequence"/>
</dbReference>
<organism evidence="1 2">
    <name type="scientific">Artemisia annua</name>
    <name type="common">Sweet wormwood</name>
    <dbReference type="NCBI Taxonomy" id="35608"/>
    <lineage>
        <taxon>Eukaryota</taxon>
        <taxon>Viridiplantae</taxon>
        <taxon>Streptophyta</taxon>
        <taxon>Embryophyta</taxon>
        <taxon>Tracheophyta</taxon>
        <taxon>Spermatophyta</taxon>
        <taxon>Magnoliopsida</taxon>
        <taxon>eudicotyledons</taxon>
        <taxon>Gunneridae</taxon>
        <taxon>Pentapetalae</taxon>
        <taxon>asterids</taxon>
        <taxon>campanulids</taxon>
        <taxon>Asterales</taxon>
        <taxon>Asteraceae</taxon>
        <taxon>Asteroideae</taxon>
        <taxon>Anthemideae</taxon>
        <taxon>Artemisiinae</taxon>
        <taxon>Artemisia</taxon>
    </lineage>
</organism>
<dbReference type="OrthoDB" id="513574at2759"/>
<evidence type="ECO:0000313" key="1">
    <source>
        <dbReference type="EMBL" id="PWA95643.1"/>
    </source>
</evidence>
<comment type="caution">
    <text evidence="1">The sequence shown here is derived from an EMBL/GenBank/DDBJ whole genome shotgun (WGS) entry which is preliminary data.</text>
</comment>
<proteinExistence type="predicted"/>
<accession>A0A2U1QCF2</accession>
<sequence length="162" mass="17298">MGAKVANQESKATKSKVYTKHNKRMSRGCSEFVNSFCEILQKVVDATRVTLPISLLNQAKGCRCCKGHVNKKHAESSAFIGQKHYVKKLLALKNPHVSVESPFARDLGVGAGVYRALAVLAYVNGASSPVGSLSGVDVPGLILARKAAVIALIAGAHMKFHK</sequence>
<dbReference type="EMBL" id="PKPP01000228">
    <property type="protein sequence ID" value="PWA95643.1"/>
    <property type="molecule type" value="Genomic_DNA"/>
</dbReference>